<evidence type="ECO:0000259" key="3">
    <source>
        <dbReference type="PROSITE" id="PS50075"/>
    </source>
</evidence>
<feature type="domain" description="Carrier" evidence="3">
    <location>
        <begin position="501"/>
        <end position="576"/>
    </location>
</feature>
<accession>A0ABN1AIG7</accession>
<dbReference type="EMBL" id="BAAABY010000033">
    <property type="protein sequence ID" value="GAA0477288.1"/>
    <property type="molecule type" value="Genomic_DNA"/>
</dbReference>
<evidence type="ECO:0000256" key="1">
    <source>
        <dbReference type="ARBA" id="ARBA00022450"/>
    </source>
</evidence>
<dbReference type="InterPro" id="IPR036736">
    <property type="entry name" value="ACP-like_sf"/>
</dbReference>
<reference evidence="4 5" key="1">
    <citation type="journal article" date="2019" name="Int. J. Syst. Evol. Microbiol.">
        <title>The Global Catalogue of Microorganisms (GCM) 10K type strain sequencing project: providing services to taxonomists for standard genome sequencing and annotation.</title>
        <authorList>
            <consortium name="The Broad Institute Genomics Platform"/>
            <consortium name="The Broad Institute Genome Sequencing Center for Infectious Disease"/>
            <person name="Wu L."/>
            <person name="Ma J."/>
        </authorList>
    </citation>
    <scope>NUCLEOTIDE SEQUENCE [LARGE SCALE GENOMIC DNA]</scope>
    <source>
        <strain evidence="4 5">JCM 4805</strain>
    </source>
</reference>
<dbReference type="InterPro" id="IPR045851">
    <property type="entry name" value="AMP-bd_C_sf"/>
</dbReference>
<dbReference type="Gene3D" id="3.40.50.1820">
    <property type="entry name" value="alpha/beta hydrolase"/>
    <property type="match status" value="1"/>
</dbReference>
<keyword evidence="2" id="KW-0597">Phosphoprotein</keyword>
<dbReference type="InterPro" id="IPR042099">
    <property type="entry name" value="ANL_N_sf"/>
</dbReference>
<dbReference type="PANTHER" id="PTHR45527">
    <property type="entry name" value="NONRIBOSOMAL PEPTIDE SYNTHETASE"/>
    <property type="match status" value="1"/>
</dbReference>
<dbReference type="Gene3D" id="3.30.300.30">
    <property type="match status" value="1"/>
</dbReference>
<dbReference type="SMART" id="SM00823">
    <property type="entry name" value="PKS_PP"/>
    <property type="match status" value="1"/>
</dbReference>
<dbReference type="InterPro" id="IPR006162">
    <property type="entry name" value="Ppantetheine_attach_site"/>
</dbReference>
<dbReference type="PANTHER" id="PTHR45527:SF1">
    <property type="entry name" value="FATTY ACID SYNTHASE"/>
    <property type="match status" value="1"/>
</dbReference>
<keyword evidence="5" id="KW-1185">Reference proteome</keyword>
<name>A0ABN1AIG7_9ACTN</name>
<proteinExistence type="predicted"/>
<protein>
    <recommendedName>
        <fullName evidence="3">Carrier domain-containing protein</fullName>
    </recommendedName>
</protein>
<sequence length="585" mass="61777">MPDQTGLYGPLDALAEWAERTPTALATTAPDGSFTFAELADLTDRTVRVLASEGVGHGTPVATALGRSRESLAALLAVWRLGATAVLIDERHPAERLSFVLRDSGAQVLLAHEMPEGAVPPKVRRVDLNAADPHGEVSPVAPDATDCAYVIYTSGTTGWPKGVEVSYGAMAHFVSAVATLGLAPGGTGINAVSPSFDGWLWCALLYLVHGQGMAIIDLYADDAGSVDLGERIEAIGPRTVCLTPSLLAGCVESIESAEVVVVAGEQCPARLAERLRTSHRVLNVYGPTETTIAATWADSAAGDDVVTIGRPLPGYSAYVLDEQQRTVGPGVAGELYIGGPAVATGYRGRPELTVERFLPDPFGPTGARMYRTGDLVMARTDQQLEYLGRVDNQLKVNGTRVALDEIERVAVESAHVRSAVAYLLPSGDAIGVAVIAAEESGTNEAIQADVRDRLRARFPESIAPRVIDLVESIPATPNGKADRSALARSSAEKAEAIAGQAPRTAYETQVCAVWSDELERPVTDVQADFFDIGGHSLLAARVIARLRRETGVRLTVRHLLDNPTAAALAAELDRLATQANAMATS</sequence>
<dbReference type="SUPFAM" id="SSF47336">
    <property type="entry name" value="ACP-like"/>
    <property type="match status" value="1"/>
</dbReference>
<dbReference type="SUPFAM" id="SSF56801">
    <property type="entry name" value="Acetyl-CoA synthetase-like"/>
    <property type="match status" value="1"/>
</dbReference>
<dbReference type="PROSITE" id="PS00455">
    <property type="entry name" value="AMP_BINDING"/>
    <property type="match status" value="1"/>
</dbReference>
<dbReference type="RefSeq" id="WP_346097154.1">
    <property type="nucleotide sequence ID" value="NZ_BAAABY010000033.1"/>
</dbReference>
<dbReference type="Gene3D" id="3.40.50.12780">
    <property type="entry name" value="N-terminal domain of ligase-like"/>
    <property type="match status" value="1"/>
</dbReference>
<dbReference type="CDD" id="cd05930">
    <property type="entry name" value="A_NRPS"/>
    <property type="match status" value="1"/>
</dbReference>
<dbReference type="InterPro" id="IPR020806">
    <property type="entry name" value="PKS_PP-bd"/>
</dbReference>
<dbReference type="InterPro" id="IPR010071">
    <property type="entry name" value="AA_adenyl_dom"/>
</dbReference>
<dbReference type="Pfam" id="PF00550">
    <property type="entry name" value="PP-binding"/>
    <property type="match status" value="1"/>
</dbReference>
<evidence type="ECO:0000256" key="2">
    <source>
        <dbReference type="ARBA" id="ARBA00022553"/>
    </source>
</evidence>
<dbReference type="NCBIfam" id="TIGR01733">
    <property type="entry name" value="AA-adenyl-dom"/>
    <property type="match status" value="1"/>
</dbReference>
<gene>
    <name evidence="4" type="ORF">GCM10010361_47210</name>
</gene>
<dbReference type="Proteomes" id="UP001500909">
    <property type="component" value="Unassembled WGS sequence"/>
</dbReference>
<comment type="caution">
    <text evidence="4">The sequence shown here is derived from an EMBL/GenBank/DDBJ whole genome shotgun (WGS) entry which is preliminary data.</text>
</comment>
<dbReference type="PROSITE" id="PS50075">
    <property type="entry name" value="CARRIER"/>
    <property type="match status" value="1"/>
</dbReference>
<evidence type="ECO:0000313" key="4">
    <source>
        <dbReference type="EMBL" id="GAA0477288.1"/>
    </source>
</evidence>
<dbReference type="InterPro" id="IPR029058">
    <property type="entry name" value="AB_hydrolase_fold"/>
</dbReference>
<dbReference type="InterPro" id="IPR000873">
    <property type="entry name" value="AMP-dep_synth/lig_dom"/>
</dbReference>
<dbReference type="InterPro" id="IPR009081">
    <property type="entry name" value="PP-bd_ACP"/>
</dbReference>
<dbReference type="InterPro" id="IPR020845">
    <property type="entry name" value="AMP-binding_CS"/>
</dbReference>
<dbReference type="Pfam" id="PF00501">
    <property type="entry name" value="AMP-binding"/>
    <property type="match status" value="1"/>
</dbReference>
<dbReference type="PROSITE" id="PS00012">
    <property type="entry name" value="PHOSPHOPANTETHEINE"/>
    <property type="match status" value="1"/>
</dbReference>
<evidence type="ECO:0000313" key="5">
    <source>
        <dbReference type="Proteomes" id="UP001500909"/>
    </source>
</evidence>
<organism evidence="4 5">
    <name type="scientific">Streptomyces olivaceiscleroticus</name>
    <dbReference type="NCBI Taxonomy" id="68245"/>
    <lineage>
        <taxon>Bacteria</taxon>
        <taxon>Bacillati</taxon>
        <taxon>Actinomycetota</taxon>
        <taxon>Actinomycetes</taxon>
        <taxon>Kitasatosporales</taxon>
        <taxon>Streptomycetaceae</taxon>
        <taxon>Streptomyces</taxon>
    </lineage>
</organism>
<keyword evidence="1" id="KW-0596">Phosphopantetheine</keyword>